<dbReference type="Gramene" id="OIV94437">
    <property type="protein sequence ID" value="OIV94437"/>
    <property type="gene ID" value="TanjilG_25499"/>
</dbReference>
<sequence>MESKIAKASDRVALNLKRKRSSRCSVYLDGASRPLLRQWPSFTTQTGKVVKLVKLGRGKSKLTTSGTHIGQSLVRHYLNYKKSGRPERLMFYKNGEWLDFPTDVVELVKKDLVIKKGAVEVESNGYHVLLDFLHMYKLDLKTGLQQPIAWIDEAGCCFFPEVFATSDEEPYNFCKQEAGKSSDSCEIKLHLEIDLNGVDGSKLRECSGDSNAFVEPVRIDATQSCSHYDAQVEGSINKRDCGDVNADIQLNQDVGLGACTKYVYGNLDTDTVQKMFVTGMSSFGITDTDIIEIYRCSSMSMPARLELFSKQAEMTKKFHGNANVQYAWLASSKVELSTMVEYGLGHCRLSTCKCTYGIGVHLSAVTCPYTSARLCDNDENGVRHLVFCRVIMGNMELLRHGTDQFRPSSSAYDNGVDDLKSPTHYVVWDMNMNTHIYPEYVVSFKVSSDAEAHFCGSHSKNNASGFNTSDQGSIVDAGKASSTRKVPTSPFLPFPLLFAVIKKKVLPKDMELIKTHYEQFLSKQISRDNFVQKLRMVVGDSLLRAAILSLSLKKPSSGETRDSIKKEEV</sequence>
<accession>A0A4P1QT75</accession>
<dbReference type="PROSITE" id="PS51879">
    <property type="entry name" value="RST"/>
    <property type="match status" value="1"/>
</dbReference>
<dbReference type="STRING" id="3871.A0A4P1QT75"/>
<dbReference type="Proteomes" id="UP000188354">
    <property type="component" value="Chromosome LG17"/>
</dbReference>
<dbReference type="GO" id="GO:0003950">
    <property type="term" value="F:NAD+ poly-ADP-ribosyltransferase activity"/>
    <property type="evidence" value="ECO:0007669"/>
    <property type="project" value="InterPro"/>
</dbReference>
<dbReference type="PANTHER" id="PTHR32263:SF5">
    <property type="entry name" value="INACTIVE POLY [ADP-RIBOSE] POLYMERASE SRO1-RELATED"/>
    <property type="match status" value="1"/>
</dbReference>
<organism evidence="7 8">
    <name type="scientific">Lupinus angustifolius</name>
    <name type="common">Narrow-leaved blue lupine</name>
    <dbReference type="NCBI Taxonomy" id="3871"/>
    <lineage>
        <taxon>Eukaryota</taxon>
        <taxon>Viridiplantae</taxon>
        <taxon>Streptophyta</taxon>
        <taxon>Embryophyta</taxon>
        <taxon>Tracheophyta</taxon>
        <taxon>Spermatophyta</taxon>
        <taxon>Magnoliopsida</taxon>
        <taxon>eudicotyledons</taxon>
        <taxon>Gunneridae</taxon>
        <taxon>Pentapetalae</taxon>
        <taxon>rosids</taxon>
        <taxon>fabids</taxon>
        <taxon>Fabales</taxon>
        <taxon>Fabaceae</taxon>
        <taxon>Papilionoideae</taxon>
        <taxon>50 kb inversion clade</taxon>
        <taxon>genistoids sensu lato</taxon>
        <taxon>core genistoids</taxon>
        <taxon>Genisteae</taxon>
        <taxon>Lupinus</taxon>
    </lineage>
</organism>
<dbReference type="AlphaFoldDB" id="A0A4P1QT75"/>
<feature type="domain" description="RST" evidence="6">
    <location>
        <begin position="485"/>
        <end position="556"/>
    </location>
</feature>
<keyword evidence="4" id="KW-0539">Nucleus</keyword>
<feature type="domain" description="PARP catalytic" evidence="5">
    <location>
        <begin position="247"/>
        <end position="465"/>
    </location>
</feature>
<name>A0A4P1QT75_LUPAN</name>
<dbReference type="PANTHER" id="PTHR32263">
    <property type="entry name" value="INACTIVE POLY [ADP-RIBOSE] POLYMERASE SRO4-RELATED"/>
    <property type="match status" value="1"/>
</dbReference>
<keyword evidence="2" id="KW-0217">Developmental protein</keyword>
<evidence type="ECO:0000256" key="3">
    <source>
        <dbReference type="ARBA" id="ARBA00023016"/>
    </source>
</evidence>
<evidence type="ECO:0000313" key="7">
    <source>
        <dbReference type="EMBL" id="OIV94437.1"/>
    </source>
</evidence>
<dbReference type="EMBL" id="CM007377">
    <property type="protein sequence ID" value="OIV94437.1"/>
    <property type="molecule type" value="Genomic_DNA"/>
</dbReference>
<dbReference type="InterPro" id="IPR022003">
    <property type="entry name" value="RST"/>
</dbReference>
<proteinExistence type="predicted"/>
<evidence type="ECO:0000256" key="4">
    <source>
        <dbReference type="ARBA" id="ARBA00023242"/>
    </source>
</evidence>
<evidence type="ECO:0000259" key="5">
    <source>
        <dbReference type="PROSITE" id="PS51059"/>
    </source>
</evidence>
<keyword evidence="8" id="KW-1185">Reference proteome</keyword>
<evidence type="ECO:0000313" key="8">
    <source>
        <dbReference type="Proteomes" id="UP000188354"/>
    </source>
</evidence>
<comment type="subcellular location">
    <subcellularLocation>
        <location evidence="1">Nucleus</location>
    </subcellularLocation>
</comment>
<dbReference type="Gene3D" id="3.90.228.10">
    <property type="match status" value="1"/>
</dbReference>
<protein>
    <recommendedName>
        <fullName evidence="9">Poly [ADP-ribose] polymerase</fullName>
    </recommendedName>
</protein>
<dbReference type="InterPro" id="IPR012317">
    <property type="entry name" value="Poly(ADP-ribose)pol_cat_dom"/>
</dbReference>
<keyword evidence="3" id="KW-0346">Stress response</keyword>
<dbReference type="OrthoDB" id="6133115at2759"/>
<dbReference type="Pfam" id="PF23467">
    <property type="entry name" value="WWE_5"/>
    <property type="match status" value="1"/>
</dbReference>
<evidence type="ECO:0000256" key="1">
    <source>
        <dbReference type="ARBA" id="ARBA00004123"/>
    </source>
</evidence>
<gene>
    <name evidence="7" type="ORF">TanjilG_25499</name>
</gene>
<dbReference type="PROSITE" id="PS51059">
    <property type="entry name" value="PARP_CATALYTIC"/>
    <property type="match status" value="1"/>
</dbReference>
<evidence type="ECO:0000259" key="6">
    <source>
        <dbReference type="PROSITE" id="PS51879"/>
    </source>
</evidence>
<dbReference type="KEGG" id="lang:109331311"/>
<dbReference type="Pfam" id="PF12174">
    <property type="entry name" value="RST"/>
    <property type="match status" value="1"/>
</dbReference>
<dbReference type="InterPro" id="IPR044964">
    <property type="entry name" value="RCD1/SRO1-5"/>
</dbReference>
<evidence type="ECO:0000256" key="2">
    <source>
        <dbReference type="ARBA" id="ARBA00022473"/>
    </source>
</evidence>
<reference evidence="7 8" key="1">
    <citation type="journal article" date="2017" name="Plant Biotechnol. J.">
        <title>A comprehensive draft genome sequence for lupin (Lupinus angustifolius), an emerging health food: insights into plant-microbe interactions and legume evolution.</title>
        <authorList>
            <person name="Hane J.K."/>
            <person name="Ming Y."/>
            <person name="Kamphuis L.G."/>
            <person name="Nelson M.N."/>
            <person name="Garg G."/>
            <person name="Atkins C.A."/>
            <person name="Bayer P.E."/>
            <person name="Bravo A."/>
            <person name="Bringans S."/>
            <person name="Cannon S."/>
            <person name="Edwards D."/>
            <person name="Foley R."/>
            <person name="Gao L.L."/>
            <person name="Harrison M.J."/>
            <person name="Huang W."/>
            <person name="Hurgobin B."/>
            <person name="Li S."/>
            <person name="Liu C.W."/>
            <person name="McGrath A."/>
            <person name="Morahan G."/>
            <person name="Murray J."/>
            <person name="Weller J."/>
            <person name="Jian J."/>
            <person name="Singh K.B."/>
        </authorList>
    </citation>
    <scope>NUCLEOTIDE SEQUENCE [LARGE SCALE GENOMIC DNA]</scope>
    <source>
        <strain evidence="8">cv. Tanjil</strain>
        <tissue evidence="7">Whole plant</tissue>
    </source>
</reference>
<dbReference type="InterPro" id="IPR057823">
    <property type="entry name" value="WWE_RCD1"/>
</dbReference>
<dbReference type="SUPFAM" id="SSF56399">
    <property type="entry name" value="ADP-ribosylation"/>
    <property type="match status" value="1"/>
</dbReference>
<evidence type="ECO:0008006" key="9">
    <source>
        <dbReference type="Google" id="ProtNLM"/>
    </source>
</evidence>
<dbReference type="GO" id="GO:0005634">
    <property type="term" value="C:nucleus"/>
    <property type="evidence" value="ECO:0007669"/>
    <property type="project" value="UniProtKB-SubCell"/>
</dbReference>